<feature type="non-terminal residue" evidence="3">
    <location>
        <position position="1"/>
    </location>
</feature>
<dbReference type="InterPro" id="IPR045338">
    <property type="entry name" value="DUF6535"/>
</dbReference>
<feature type="transmembrane region" description="Helical" evidence="1">
    <location>
        <begin position="84"/>
        <end position="105"/>
    </location>
</feature>
<dbReference type="AlphaFoldDB" id="A0A8H3GB13"/>
<accession>A0A8H3GB13</accession>
<evidence type="ECO:0000259" key="2">
    <source>
        <dbReference type="Pfam" id="PF20153"/>
    </source>
</evidence>
<keyword evidence="1" id="KW-1133">Transmembrane helix</keyword>
<dbReference type="Pfam" id="PF20153">
    <property type="entry name" value="DUF6535"/>
    <property type="match status" value="1"/>
</dbReference>
<feature type="transmembrane region" description="Helical" evidence="1">
    <location>
        <begin position="216"/>
        <end position="244"/>
    </location>
</feature>
<keyword evidence="1" id="KW-0812">Transmembrane</keyword>
<evidence type="ECO:0000313" key="4">
    <source>
        <dbReference type="Proteomes" id="UP000663846"/>
    </source>
</evidence>
<name>A0A8H3GB13_9AGAM</name>
<feature type="domain" description="DUF6535" evidence="2">
    <location>
        <begin position="30"/>
        <end position="210"/>
    </location>
</feature>
<proteinExistence type="predicted"/>
<feature type="transmembrane region" description="Helical" evidence="1">
    <location>
        <begin position="54"/>
        <end position="72"/>
    </location>
</feature>
<evidence type="ECO:0000313" key="3">
    <source>
        <dbReference type="EMBL" id="CAE6442281.1"/>
    </source>
</evidence>
<organism evidence="3 4">
    <name type="scientific">Rhizoctonia solani</name>
    <dbReference type="NCBI Taxonomy" id="456999"/>
    <lineage>
        <taxon>Eukaryota</taxon>
        <taxon>Fungi</taxon>
        <taxon>Dikarya</taxon>
        <taxon>Basidiomycota</taxon>
        <taxon>Agaricomycotina</taxon>
        <taxon>Agaricomycetes</taxon>
        <taxon>Cantharellales</taxon>
        <taxon>Ceratobasidiaceae</taxon>
        <taxon>Rhizoctonia</taxon>
    </lineage>
</organism>
<gene>
    <name evidence="3" type="ORF">RDB_LOCUS131915</name>
</gene>
<feature type="transmembrane region" description="Helical" evidence="1">
    <location>
        <begin position="186"/>
        <end position="210"/>
    </location>
</feature>
<dbReference type="Proteomes" id="UP000663846">
    <property type="component" value="Unassembled WGS sequence"/>
</dbReference>
<dbReference type="EMBL" id="CAJMWS010000407">
    <property type="protein sequence ID" value="CAE6442281.1"/>
    <property type="molecule type" value="Genomic_DNA"/>
</dbReference>
<protein>
    <recommendedName>
        <fullName evidence="2">DUF6535 domain-containing protein</fullName>
    </recommendedName>
</protein>
<reference evidence="3" key="1">
    <citation type="submission" date="2021-01" db="EMBL/GenBank/DDBJ databases">
        <authorList>
            <person name="Kaushik A."/>
        </authorList>
    </citation>
    <scope>NUCLEOTIDE SEQUENCE</scope>
    <source>
        <strain evidence="3">AG1-1C</strain>
    </source>
</reference>
<keyword evidence="1" id="KW-0472">Membrane</keyword>
<feature type="transmembrane region" description="Helical" evidence="1">
    <location>
        <begin position="125"/>
        <end position="148"/>
    </location>
</feature>
<sequence length="813" mass="91281">MKKLHDTNTAFRHIPTEYDSCALGRDDPVWPRYINEATKWDAQLVEGWNKGMDVILLFAALFSAIVTTFLMEGYKRLQVDNEEIIATGMPIIVNLLQAIATNQIPSTDLNATITFNDFKPKRADVAINAAWFLSLTLSVSVALLVMLVKQWGEGYRHGHDLSPPCVQARVRQARYDKLKRWRTEDIALALPVLMHTALGLFLLGLVIFLYELNHTILALVLVVVVSTFVVYLGTTLMPLFIAFCPYDTPLSSRRYWARFRYIIYQVFGLVDEHGPGRSVASLKCQREERSISESTKPDRLTVRALEWLIGHSQDKTSIDIAIRAIASTALEAQLCKYLGQDSLITLLAQKFTAIFNGALEEKEYDSSVIILEDAQLRKAELYGQALANITRHIRMRIVSQEDLQYSIAEHQVDSEAALITLREDQVIAVERGLFSIASSKDPAVASSGVTCLSAWYTSTGRSIQSREKWSAMLTQLIELLSRTGHRKREYSESRSRAPNQAQLEQITQDEKFLAEDTGTSVSATNLGCDVIDRIVISLLFELAYWRWDLSKQEKQEILSPLIGLFSSPLLDGPSRPGMSAVLAIMGILFNEHQEILTEVSPTVEENWIYIPDIDPKMDNAGQPVYKETYSHPIHASRVKNRSLLVLHTARICQEDPNYMPKNADGLLYLGLAGLLDSIPMLGLGELTHQIVKIVTTQLNAMPVIFHSGPILLPSILPSTIDLRSFMADAVTRCLNSSPFKSPLHPFPDEEKAALLECIWEKGYLWSEFGHQFLVPTLQLLDSTGTSQLQDQCLNALNEYFFANANPEHININA</sequence>
<evidence type="ECO:0000256" key="1">
    <source>
        <dbReference type="SAM" id="Phobius"/>
    </source>
</evidence>
<comment type="caution">
    <text evidence="3">The sequence shown here is derived from an EMBL/GenBank/DDBJ whole genome shotgun (WGS) entry which is preliminary data.</text>
</comment>